<evidence type="ECO:0008006" key="3">
    <source>
        <dbReference type="Google" id="ProtNLM"/>
    </source>
</evidence>
<keyword evidence="2" id="KW-1185">Reference proteome</keyword>
<gene>
    <name evidence="1" type="ORF">THAOC_01485</name>
</gene>
<accession>K0TH77</accession>
<evidence type="ECO:0000313" key="2">
    <source>
        <dbReference type="Proteomes" id="UP000266841"/>
    </source>
</evidence>
<protein>
    <recommendedName>
        <fullName evidence="3">ASCH domain-containing protein</fullName>
    </recommendedName>
</protein>
<organism evidence="1 2">
    <name type="scientific">Thalassiosira oceanica</name>
    <name type="common">Marine diatom</name>
    <dbReference type="NCBI Taxonomy" id="159749"/>
    <lineage>
        <taxon>Eukaryota</taxon>
        <taxon>Sar</taxon>
        <taxon>Stramenopiles</taxon>
        <taxon>Ochrophyta</taxon>
        <taxon>Bacillariophyta</taxon>
        <taxon>Coscinodiscophyceae</taxon>
        <taxon>Thalassiosirophycidae</taxon>
        <taxon>Thalassiosirales</taxon>
        <taxon>Thalassiosiraceae</taxon>
        <taxon>Thalassiosira</taxon>
    </lineage>
</organism>
<dbReference type="Proteomes" id="UP000266841">
    <property type="component" value="Unassembled WGS sequence"/>
</dbReference>
<dbReference type="OrthoDB" id="46257at2759"/>
<dbReference type="EMBL" id="AGNL01001768">
    <property type="protein sequence ID" value="EJK76735.1"/>
    <property type="molecule type" value="Genomic_DNA"/>
</dbReference>
<reference evidence="1 2" key="1">
    <citation type="journal article" date="2012" name="Genome Biol.">
        <title>Genome and low-iron response of an oceanic diatom adapted to chronic iron limitation.</title>
        <authorList>
            <person name="Lommer M."/>
            <person name="Specht M."/>
            <person name="Roy A.S."/>
            <person name="Kraemer L."/>
            <person name="Andreson R."/>
            <person name="Gutowska M.A."/>
            <person name="Wolf J."/>
            <person name="Bergner S.V."/>
            <person name="Schilhabel M.B."/>
            <person name="Klostermeier U.C."/>
            <person name="Beiko R.G."/>
            <person name="Rosenstiel P."/>
            <person name="Hippler M."/>
            <person name="Laroche J."/>
        </authorList>
    </citation>
    <scope>NUCLEOTIDE SEQUENCE [LARGE SCALE GENOMIC DNA]</scope>
    <source>
        <strain evidence="1 2">CCMP1005</strain>
    </source>
</reference>
<name>K0TH77_THAOC</name>
<dbReference type="AlphaFoldDB" id="K0TH77"/>
<evidence type="ECO:0000313" key="1">
    <source>
        <dbReference type="EMBL" id="EJK76735.1"/>
    </source>
</evidence>
<comment type="caution">
    <text evidence="1">The sequence shown here is derived from an EMBL/GenBank/DDBJ whole genome shotgun (WGS) entry which is preliminary data.</text>
</comment>
<sequence>MTAHLVCVPASSEHILTGNKTIETRTYDIPKYLLSQGDSSVRIAILETARGSDGVSSIPDRVKLGTNMKQAGWMTIVRTFKYESQSHFDSDTDKHLVDPASNYGYCDGKDMYGWVIGSKGRCPTHDQGQVFAERRMRSIFEIVAT</sequence>
<proteinExistence type="predicted"/>